<proteinExistence type="predicted"/>
<evidence type="ECO:0000313" key="2">
    <source>
        <dbReference type="Proteomes" id="UP001648503"/>
    </source>
</evidence>
<accession>A0ABQ8EXL0</accession>
<name>A0ABQ8EXL0_9FUNG</name>
<dbReference type="Proteomes" id="UP001648503">
    <property type="component" value="Unassembled WGS sequence"/>
</dbReference>
<protein>
    <submittedName>
        <fullName evidence="1">Uncharacterized protein</fullName>
    </submittedName>
</protein>
<evidence type="ECO:0000313" key="1">
    <source>
        <dbReference type="EMBL" id="KAH6588383.1"/>
    </source>
</evidence>
<dbReference type="EMBL" id="JAFCIX010000510">
    <property type="protein sequence ID" value="KAH6588383.1"/>
    <property type="molecule type" value="Genomic_DNA"/>
</dbReference>
<sequence>MAQPVMPGMVQPDISEMVPFNFLLPLIHAPNAVAQLHALYGRHGRDMIIQLRYPERLETQLHICKSACTNGKARTLLTSPRVDRQTAVADHFVIRTSIRADAQGQPPVPRAPTISRYHCLEATDQIATSNYWDVLENGATDNIDTDTDIHQLTSQFLESANAIADNLSLRLSPPATRSNRRLLSGATKRAILASNTARQAFIAAATNPNPDPVQCNTLRDEWSRLKATATQLERVDGRKQWVKHADNLDRAVSDSRTDLVFAAARAMSGSKSRSAAVTPLYNSDGIVQYNPTSILRVMQGHYGSLAADTTGHSLDLQYWHDRQPIQVSLNTPPIQKQ</sequence>
<comment type="caution">
    <text evidence="1">The sequence shown here is derived from an EMBL/GenBank/DDBJ whole genome shotgun (WGS) entry which is preliminary data.</text>
</comment>
<keyword evidence="2" id="KW-1185">Reference proteome</keyword>
<reference evidence="1 2" key="1">
    <citation type="submission" date="2021-02" db="EMBL/GenBank/DDBJ databases">
        <title>Variation within the Batrachochytrium salamandrivorans European outbreak.</title>
        <authorList>
            <person name="Kelly M."/>
            <person name="Pasmans F."/>
            <person name="Shea T.P."/>
            <person name="Munoz J.F."/>
            <person name="Carranza S."/>
            <person name="Cuomo C.A."/>
            <person name="Martel A."/>
        </authorList>
    </citation>
    <scope>NUCLEOTIDE SEQUENCE [LARGE SCALE GENOMIC DNA]</scope>
    <source>
        <strain evidence="1 2">AMFP18/2</strain>
    </source>
</reference>
<organism evidence="1 2">
    <name type="scientific">Batrachochytrium salamandrivorans</name>
    <dbReference type="NCBI Taxonomy" id="1357716"/>
    <lineage>
        <taxon>Eukaryota</taxon>
        <taxon>Fungi</taxon>
        <taxon>Fungi incertae sedis</taxon>
        <taxon>Chytridiomycota</taxon>
        <taxon>Chytridiomycota incertae sedis</taxon>
        <taxon>Chytridiomycetes</taxon>
        <taxon>Rhizophydiales</taxon>
        <taxon>Rhizophydiales incertae sedis</taxon>
        <taxon>Batrachochytrium</taxon>
    </lineage>
</organism>
<gene>
    <name evidence="1" type="ORF">BASA50_010749</name>
</gene>